<dbReference type="EMBL" id="FLRA01000035">
    <property type="protein sequence ID" value="SBT19310.1"/>
    <property type="molecule type" value="Genomic_DNA"/>
</dbReference>
<evidence type="ECO:0000256" key="1">
    <source>
        <dbReference type="ARBA" id="ARBA00009716"/>
    </source>
</evidence>
<keyword evidence="3" id="KW-1133">Transmembrane helix</keyword>
<dbReference type="RefSeq" id="WP_067038551.1">
    <property type="nucleotide sequence ID" value="NZ_FLRA01000035.1"/>
</dbReference>
<dbReference type="InterPro" id="IPR002932">
    <property type="entry name" value="Glu_synthdom"/>
</dbReference>
<evidence type="ECO:0000313" key="5">
    <source>
        <dbReference type="EMBL" id="SBT19310.1"/>
    </source>
</evidence>
<evidence type="ECO:0000259" key="4">
    <source>
        <dbReference type="Pfam" id="PF01645"/>
    </source>
</evidence>
<dbReference type="GO" id="GO:0006537">
    <property type="term" value="P:glutamate biosynthetic process"/>
    <property type="evidence" value="ECO:0007669"/>
    <property type="project" value="InterPro"/>
</dbReference>
<dbReference type="InterPro" id="IPR013785">
    <property type="entry name" value="Aldolase_TIM"/>
</dbReference>
<organism evidence="5 8">
    <name type="scientific">Marinomonas gallaica</name>
    <dbReference type="NCBI Taxonomy" id="1806667"/>
    <lineage>
        <taxon>Bacteria</taxon>
        <taxon>Pseudomonadati</taxon>
        <taxon>Pseudomonadota</taxon>
        <taxon>Gammaproteobacteria</taxon>
        <taxon>Oceanospirillales</taxon>
        <taxon>Oceanospirillaceae</taxon>
        <taxon>Marinomonas</taxon>
    </lineage>
</organism>
<reference evidence="5 8" key="1">
    <citation type="submission" date="2016-06" db="EMBL/GenBank/DDBJ databases">
        <authorList>
            <person name="Kjaerup R.B."/>
            <person name="Dalgaard T.S."/>
            <person name="Juul-Madsen H.R."/>
        </authorList>
    </citation>
    <scope>NUCLEOTIDE SEQUENCE [LARGE SCALE GENOMIC DNA]</scope>
    <source>
        <strain evidence="5 8">CECT 5115</strain>
    </source>
</reference>
<dbReference type="EC" id="1.4.7.1" evidence="5"/>
<dbReference type="InterPro" id="IPR024188">
    <property type="entry name" value="GltB"/>
</dbReference>
<dbReference type="PANTHER" id="PTHR43819:SF1">
    <property type="entry name" value="ARCHAEAL-TYPE GLUTAMATE SYNTHASE [NADPH]"/>
    <property type="match status" value="1"/>
</dbReference>
<evidence type="ECO:0000313" key="8">
    <source>
        <dbReference type="Proteomes" id="UP000092871"/>
    </source>
</evidence>
<sequence>MNFLTSLSESIIHWGALIFLCALVVGCVYIAFMYWVDVSQTKHTIRRNYPVIGRMRYTLEHMGEFFRQYFFAFDRDERPFDRAERSWVYRAAKHEDTTTAFGSTRSLETPGDIFFVSSVFPKLKEEAVKPAEVCIGEHTARHPYRASSLVNISGMSYGALSKPAVRALSKGAKQAGIWMNTGEGGLSPYHLEGGCDIVFQIGTAKYGVQDEQGHLDDDRLLKVASHEQVKMIEIKLSQGAKPGKGGMLPGTKVTAEIAEVRHIKEGEDSISPNRHIDISCTDDLLNMIHHVRELTGKPTGIKMVVGDLSFFDEFFSRIHQRGLEYAPDFITLDSADGGTGAAPQTLIDYVGVTIRESLPEVVNRVTSYGLRSRIKIIATGKLITPGKAAWALAMGADFVVSARGFLFSLGCIQALKCNHNTCPTGITTHDTELQKGLVPEEKSVRVANYASEIAYSIGLIAHACGVSEARQLNRKHVRMIQDQSHSVCYDDVNPLPKENTNRHETDAF</sequence>
<dbReference type="AlphaFoldDB" id="A0A1C3JW70"/>
<protein>
    <submittedName>
        <fullName evidence="5">Ferredoxin-dependent glutamate synthase 1</fullName>
        <ecNumber evidence="5">1.4.7.1</ecNumber>
    </submittedName>
</protein>
<feature type="domain" description="Glutamate synthase" evidence="4">
    <location>
        <begin position="134"/>
        <end position="465"/>
    </location>
</feature>
<evidence type="ECO:0000256" key="3">
    <source>
        <dbReference type="SAM" id="Phobius"/>
    </source>
</evidence>
<evidence type="ECO:0000313" key="6">
    <source>
        <dbReference type="EMBL" id="SBT22866.1"/>
    </source>
</evidence>
<dbReference type="Proteomes" id="UP000092871">
    <property type="component" value="Unassembled WGS sequence"/>
</dbReference>
<dbReference type="CDD" id="cd02808">
    <property type="entry name" value="GltS_FMN"/>
    <property type="match status" value="1"/>
</dbReference>
<gene>
    <name evidence="5" type="primary">gltB_2</name>
    <name evidence="5" type="ORF">MGA5115_03472</name>
    <name evidence="6" type="ORF">MGA5116_03496</name>
</gene>
<dbReference type="PANTHER" id="PTHR43819">
    <property type="entry name" value="ARCHAEAL-TYPE GLUTAMATE SYNTHASE [NADPH]"/>
    <property type="match status" value="1"/>
</dbReference>
<dbReference type="Gene3D" id="3.20.20.70">
    <property type="entry name" value="Aldolase class I"/>
    <property type="match status" value="1"/>
</dbReference>
<dbReference type="PIRSF" id="PIRSF006429">
    <property type="entry name" value="GOGAT_lg_2"/>
    <property type="match status" value="1"/>
</dbReference>
<dbReference type="GO" id="GO:0016041">
    <property type="term" value="F:glutamate synthase (ferredoxin) activity"/>
    <property type="evidence" value="ECO:0007669"/>
    <property type="project" value="UniProtKB-EC"/>
</dbReference>
<accession>A0A1C3JW70</accession>
<keyword evidence="7" id="KW-1185">Reference proteome</keyword>
<keyword evidence="5" id="KW-0560">Oxidoreductase</keyword>
<dbReference type="SUPFAM" id="SSF51395">
    <property type="entry name" value="FMN-linked oxidoreductases"/>
    <property type="match status" value="1"/>
</dbReference>
<feature type="transmembrane region" description="Helical" evidence="3">
    <location>
        <begin position="12"/>
        <end position="36"/>
    </location>
</feature>
<keyword evidence="3" id="KW-0472">Membrane</keyword>
<comment type="similarity">
    <text evidence="1 2">Belongs to the glutamate synthase family.</text>
</comment>
<evidence type="ECO:0000256" key="2">
    <source>
        <dbReference type="PIRNR" id="PIRNR006429"/>
    </source>
</evidence>
<evidence type="ECO:0000313" key="7">
    <source>
        <dbReference type="Proteomes" id="UP000092840"/>
    </source>
</evidence>
<keyword evidence="3" id="KW-0812">Transmembrane</keyword>
<dbReference type="Pfam" id="PF01645">
    <property type="entry name" value="Glu_synthase"/>
    <property type="match status" value="1"/>
</dbReference>
<dbReference type="EMBL" id="FLRB01000035">
    <property type="protein sequence ID" value="SBT22866.1"/>
    <property type="molecule type" value="Genomic_DNA"/>
</dbReference>
<reference evidence="6 7" key="2">
    <citation type="submission" date="2016-06" db="EMBL/GenBank/DDBJ databases">
        <authorList>
            <person name="Rodrigo-Torres L."/>
            <person name="Arahal D.R."/>
        </authorList>
    </citation>
    <scope>NUCLEOTIDE SEQUENCE [LARGE SCALE GENOMIC DNA]</scope>
    <source>
        <strain evidence="6 7">CECT 5116</strain>
    </source>
</reference>
<name>A0A1C3JW70_9GAMM</name>
<dbReference type="OrthoDB" id="9795032at2"/>
<proteinExistence type="inferred from homology"/>
<dbReference type="Proteomes" id="UP000092840">
    <property type="component" value="Unassembled WGS sequence"/>
</dbReference>